<proteinExistence type="predicted"/>
<evidence type="ECO:0000313" key="2">
    <source>
        <dbReference type="Proteomes" id="UP000557717"/>
    </source>
</evidence>
<reference evidence="1 2" key="1">
    <citation type="submission" date="2020-08" db="EMBL/GenBank/DDBJ databases">
        <title>Genomic Encyclopedia of Type Strains, Phase IV (KMG-IV): sequencing the most valuable type-strain genomes for metagenomic binning, comparative biology and taxonomic classification.</title>
        <authorList>
            <person name="Goeker M."/>
        </authorList>
    </citation>
    <scope>NUCLEOTIDE SEQUENCE [LARGE SCALE GENOMIC DNA]</scope>
    <source>
        <strain evidence="1 2">YC6886</strain>
    </source>
</reference>
<dbReference type="EMBL" id="JACHFD010000001">
    <property type="protein sequence ID" value="MBB5349820.1"/>
    <property type="molecule type" value="Genomic_DNA"/>
</dbReference>
<gene>
    <name evidence="1" type="ORF">HNR46_000041</name>
</gene>
<protein>
    <submittedName>
        <fullName evidence="1">Uncharacterized protein</fullName>
    </submittedName>
</protein>
<comment type="caution">
    <text evidence="1">The sequence shown here is derived from an EMBL/GenBank/DDBJ whole genome shotgun (WGS) entry which is preliminary data.</text>
</comment>
<dbReference type="Proteomes" id="UP000557717">
    <property type="component" value="Unassembled WGS sequence"/>
</dbReference>
<evidence type="ECO:0000313" key="1">
    <source>
        <dbReference type="EMBL" id="MBB5349820.1"/>
    </source>
</evidence>
<dbReference type="AlphaFoldDB" id="A0A840V793"/>
<sequence>MIEAEMKTRSTGESLGDRILRWLILKICRFFAAR</sequence>
<keyword evidence="2" id="KW-1185">Reference proteome</keyword>
<organism evidence="1 2">
    <name type="scientific">Haloferula luteola</name>
    <dbReference type="NCBI Taxonomy" id="595692"/>
    <lineage>
        <taxon>Bacteria</taxon>
        <taxon>Pseudomonadati</taxon>
        <taxon>Verrucomicrobiota</taxon>
        <taxon>Verrucomicrobiia</taxon>
        <taxon>Verrucomicrobiales</taxon>
        <taxon>Verrucomicrobiaceae</taxon>
        <taxon>Haloferula</taxon>
    </lineage>
</organism>
<accession>A0A840V793</accession>
<name>A0A840V793_9BACT</name>